<dbReference type="InterPro" id="IPR036663">
    <property type="entry name" value="Fumarylacetoacetase_C_sf"/>
</dbReference>
<evidence type="ECO:0000313" key="4">
    <source>
        <dbReference type="EMBL" id="MCP3732606.1"/>
    </source>
</evidence>
<reference evidence="4" key="1">
    <citation type="submission" date="2022-05" db="EMBL/GenBank/DDBJ databases">
        <title>Sphingomonas sp. strain MG17 Genome sequencing and assembly.</title>
        <authorList>
            <person name="Kim I."/>
        </authorList>
    </citation>
    <scope>NUCLEOTIDE SEQUENCE</scope>
    <source>
        <strain evidence="4">MG17</strain>
    </source>
</reference>
<dbReference type="InterPro" id="IPR011234">
    <property type="entry name" value="Fumarylacetoacetase-like_C"/>
</dbReference>
<organism evidence="4 5">
    <name type="scientific">Sphingomonas tagetis</name>
    <dbReference type="NCBI Taxonomy" id="2949092"/>
    <lineage>
        <taxon>Bacteria</taxon>
        <taxon>Pseudomonadati</taxon>
        <taxon>Pseudomonadota</taxon>
        <taxon>Alphaproteobacteria</taxon>
        <taxon>Sphingomonadales</taxon>
        <taxon>Sphingomonadaceae</taxon>
        <taxon>Sphingomonas</taxon>
    </lineage>
</organism>
<dbReference type="PANTHER" id="PTHR42796">
    <property type="entry name" value="FUMARYLACETOACETATE HYDROLASE DOMAIN-CONTAINING PROTEIN 2A-RELATED"/>
    <property type="match status" value="1"/>
</dbReference>
<gene>
    <name evidence="4" type="ORF">M9978_19460</name>
</gene>
<dbReference type="Gene3D" id="3.90.850.10">
    <property type="entry name" value="Fumarylacetoacetase-like, C-terminal domain"/>
    <property type="match status" value="1"/>
</dbReference>
<keyword evidence="5" id="KW-1185">Reference proteome</keyword>
<dbReference type="EMBL" id="JAMLDX010000020">
    <property type="protein sequence ID" value="MCP3732606.1"/>
    <property type="molecule type" value="Genomic_DNA"/>
</dbReference>
<dbReference type="GO" id="GO:0044281">
    <property type="term" value="P:small molecule metabolic process"/>
    <property type="evidence" value="ECO:0007669"/>
    <property type="project" value="UniProtKB-ARBA"/>
</dbReference>
<evidence type="ECO:0000313" key="5">
    <source>
        <dbReference type="Proteomes" id="UP001139451"/>
    </source>
</evidence>
<keyword evidence="4" id="KW-0378">Hydrolase</keyword>
<dbReference type="Pfam" id="PF01557">
    <property type="entry name" value="FAA_hydrolase"/>
    <property type="match status" value="1"/>
</dbReference>
<proteinExistence type="inferred from homology"/>
<evidence type="ECO:0000256" key="2">
    <source>
        <dbReference type="ARBA" id="ARBA00022723"/>
    </source>
</evidence>
<dbReference type="PANTHER" id="PTHR42796:SF4">
    <property type="entry name" value="FUMARYLACETOACETATE HYDROLASE DOMAIN-CONTAINING PROTEIN 2A"/>
    <property type="match status" value="1"/>
</dbReference>
<dbReference type="GO" id="GO:0046872">
    <property type="term" value="F:metal ion binding"/>
    <property type="evidence" value="ECO:0007669"/>
    <property type="project" value="UniProtKB-KW"/>
</dbReference>
<dbReference type="SUPFAM" id="SSF56529">
    <property type="entry name" value="FAH"/>
    <property type="match status" value="1"/>
</dbReference>
<name>A0A9X2HQI7_9SPHN</name>
<accession>A0A9X2HQI7</accession>
<dbReference type="InterPro" id="IPR051121">
    <property type="entry name" value="FAH"/>
</dbReference>
<evidence type="ECO:0000256" key="1">
    <source>
        <dbReference type="ARBA" id="ARBA00010211"/>
    </source>
</evidence>
<dbReference type="AlphaFoldDB" id="A0A9X2HQI7"/>
<evidence type="ECO:0000259" key="3">
    <source>
        <dbReference type="Pfam" id="PF01557"/>
    </source>
</evidence>
<dbReference type="RefSeq" id="WP_254296185.1">
    <property type="nucleotide sequence ID" value="NZ_JAMLDX010000020.1"/>
</dbReference>
<protein>
    <submittedName>
        <fullName evidence="4">Fumarylacetoacetate hydrolase family protein</fullName>
    </submittedName>
</protein>
<dbReference type="GO" id="GO:0016787">
    <property type="term" value="F:hydrolase activity"/>
    <property type="evidence" value="ECO:0007669"/>
    <property type="project" value="UniProtKB-KW"/>
</dbReference>
<comment type="caution">
    <text evidence="4">The sequence shown here is derived from an EMBL/GenBank/DDBJ whole genome shotgun (WGS) entry which is preliminary data.</text>
</comment>
<comment type="similarity">
    <text evidence="1">Belongs to the FAH family.</text>
</comment>
<keyword evidence="2" id="KW-0479">Metal-binding</keyword>
<sequence>MSYGLGIVALQTGPRAVLQYAGQLYPLDGLLPDRRHATADLLPYLLDWGSTIATLDAAVANGKLPPAIAAASEVDYLPPVQRPANVVCAGSNYYDHLRDDFGITDFDKDANDILYFAKSSGSLVGSGKSVRYPSQSAAFDWEIELVVVIGQDGRRIPIDHAWAHVAGYAIGLDLTARDLQFNKRQRRQFDLFGGKGFDDSAPIGPWIVPAKFVDPANLTLRLSVNGDVKQDSRTREMIWNVPELIADVSQHVTLRAGDLIFTGSPAGVGHVTGSYLKVGDRIAAEIAGIGRLDIEIVEDPDAARVWNRSALLAAQAQAA</sequence>
<dbReference type="Proteomes" id="UP001139451">
    <property type="component" value="Unassembled WGS sequence"/>
</dbReference>
<feature type="domain" description="Fumarylacetoacetase-like C-terminal" evidence="3">
    <location>
        <begin position="86"/>
        <end position="295"/>
    </location>
</feature>